<dbReference type="Gene3D" id="3.40.50.150">
    <property type="entry name" value="Vaccinia Virus protein VP39"/>
    <property type="match status" value="1"/>
</dbReference>
<dbReference type="Pfam" id="PF05050">
    <property type="entry name" value="Methyltransf_21"/>
    <property type="match status" value="1"/>
</dbReference>
<keyword evidence="2" id="KW-0489">Methyltransferase</keyword>
<dbReference type="PANTHER" id="PTHR36973:SF4">
    <property type="entry name" value="NODULATION PROTEIN"/>
    <property type="match status" value="1"/>
</dbReference>
<feature type="domain" description="Methyltransferase FkbM" evidence="1">
    <location>
        <begin position="41"/>
        <end position="222"/>
    </location>
</feature>
<dbReference type="InterPro" id="IPR006342">
    <property type="entry name" value="FkbM_mtfrase"/>
</dbReference>
<dbReference type="SUPFAM" id="SSF53335">
    <property type="entry name" value="S-adenosyl-L-methionine-dependent methyltransferases"/>
    <property type="match status" value="1"/>
</dbReference>
<dbReference type="PANTHER" id="PTHR36973">
    <property type="entry name" value="SLL1456 PROTEIN-RELATED"/>
    <property type="match status" value="1"/>
</dbReference>
<dbReference type="Proteomes" id="UP000825381">
    <property type="component" value="Chromosome"/>
</dbReference>
<dbReference type="InterPro" id="IPR053188">
    <property type="entry name" value="FkbM_Methyltransferase"/>
</dbReference>
<dbReference type="EMBL" id="CP080429">
    <property type="protein sequence ID" value="QYJ69060.1"/>
    <property type="molecule type" value="Genomic_DNA"/>
</dbReference>
<dbReference type="GO" id="GO:0008168">
    <property type="term" value="F:methyltransferase activity"/>
    <property type="evidence" value="ECO:0007669"/>
    <property type="project" value="UniProtKB-KW"/>
</dbReference>
<gene>
    <name evidence="2" type="ORF">K1I41_04005</name>
</gene>
<accession>A0ABX8V885</accession>
<dbReference type="InterPro" id="IPR029063">
    <property type="entry name" value="SAM-dependent_MTases_sf"/>
</dbReference>
<sequence>MNIRRKFIQFVIGVNENIFFYPKLKKFYSLHFKNKPITLIDVGVNRGQSIDFFSKIGSSITVFGFEPNKNLYKKLLRKYASKPNIQLINKGISAQKGMLTFHENVMDETSTFEQLNYSSDYLQKKAKVLGVKPEDIIVGSYDVAVETLYNFLQEQNTFFDVLKIDIEGHELSALQGLFNKSDAKIQYPIKFIQLESHNDTMYLNTQDNKTTIDNLLTKNGFKLVKEIKHGFGDFSEIIYKNTRL</sequence>
<organism evidence="2 3">
    <name type="scientific">Flavobacterium litorale</name>
    <dbReference type="NCBI Taxonomy" id="2856519"/>
    <lineage>
        <taxon>Bacteria</taxon>
        <taxon>Pseudomonadati</taxon>
        <taxon>Bacteroidota</taxon>
        <taxon>Flavobacteriia</taxon>
        <taxon>Flavobacteriales</taxon>
        <taxon>Flavobacteriaceae</taxon>
        <taxon>Flavobacterium</taxon>
    </lineage>
</organism>
<evidence type="ECO:0000313" key="3">
    <source>
        <dbReference type="Proteomes" id="UP000825381"/>
    </source>
</evidence>
<dbReference type="GO" id="GO:0032259">
    <property type="term" value="P:methylation"/>
    <property type="evidence" value="ECO:0007669"/>
    <property type="project" value="UniProtKB-KW"/>
</dbReference>
<protein>
    <submittedName>
        <fullName evidence="2">FkbM family methyltransferase</fullName>
    </submittedName>
</protein>
<keyword evidence="2" id="KW-0808">Transferase</keyword>
<evidence type="ECO:0000259" key="1">
    <source>
        <dbReference type="Pfam" id="PF05050"/>
    </source>
</evidence>
<keyword evidence="3" id="KW-1185">Reference proteome</keyword>
<name>A0ABX8V885_9FLAO</name>
<reference evidence="2 3" key="1">
    <citation type="submission" date="2021-07" db="EMBL/GenBank/DDBJ databases">
        <title>Flavobacterium WSW3-B6 sp.nov, isolated from seaweed.</title>
        <authorList>
            <person name="Muhammad N."/>
            <person name="Ho H."/>
            <person name="Lee Y.-J."/>
            <person name="Nguyen T."/>
            <person name="Ho J."/>
            <person name="Kim S.-G."/>
        </authorList>
    </citation>
    <scope>NUCLEOTIDE SEQUENCE [LARGE SCALE GENOMIC DNA]</scope>
    <source>
        <strain evidence="2 3">WSW3-B6</strain>
    </source>
</reference>
<proteinExistence type="predicted"/>
<dbReference type="RefSeq" id="WP_220641396.1">
    <property type="nucleotide sequence ID" value="NZ_CP080429.1"/>
</dbReference>
<dbReference type="NCBIfam" id="TIGR01444">
    <property type="entry name" value="fkbM_fam"/>
    <property type="match status" value="1"/>
</dbReference>
<evidence type="ECO:0000313" key="2">
    <source>
        <dbReference type="EMBL" id="QYJ69060.1"/>
    </source>
</evidence>